<feature type="region of interest" description="Disordered" evidence="1">
    <location>
        <begin position="171"/>
        <end position="201"/>
    </location>
</feature>
<dbReference type="EMBL" id="ML170478">
    <property type="protein sequence ID" value="TDL13738.1"/>
    <property type="molecule type" value="Genomic_DNA"/>
</dbReference>
<gene>
    <name evidence="2" type="ORF">BD410DRAFT_368838</name>
</gene>
<feature type="compositionally biased region" description="Basic and acidic residues" evidence="1">
    <location>
        <begin position="187"/>
        <end position="201"/>
    </location>
</feature>
<feature type="non-terminal residue" evidence="2">
    <location>
        <position position="1"/>
    </location>
</feature>
<evidence type="ECO:0000256" key="1">
    <source>
        <dbReference type="SAM" id="MobiDB-lite"/>
    </source>
</evidence>
<sequence>SKGKRIPLHFVDSAKPAVSSPLCSLAFSPGSTAAASSTTSVTPSLGASQGISSGTDLGNDAGSSLSPGGTPKCTEEPVVTCRNGTLLVASDGRLVEDDIGDKPTSAPESAGQVFDVDGEHQRGPDQSAGKEGASDLSTISEGTTFTDAAEIIGGAPVCECAESVECHADIADASPDENGPAFGPRSFWKDEAEIQEKPNEP</sequence>
<evidence type="ECO:0000313" key="3">
    <source>
        <dbReference type="Proteomes" id="UP000294933"/>
    </source>
</evidence>
<feature type="compositionally biased region" description="Polar residues" evidence="1">
    <location>
        <begin position="45"/>
        <end position="67"/>
    </location>
</feature>
<protein>
    <submittedName>
        <fullName evidence="2">Uncharacterized protein</fullName>
    </submittedName>
</protein>
<keyword evidence="3" id="KW-1185">Reference proteome</keyword>
<name>A0A4Y7PFB8_9AGAM</name>
<dbReference type="AlphaFoldDB" id="A0A4Y7PFB8"/>
<organism evidence="2 3">
    <name type="scientific">Rickenella mellea</name>
    <dbReference type="NCBI Taxonomy" id="50990"/>
    <lineage>
        <taxon>Eukaryota</taxon>
        <taxon>Fungi</taxon>
        <taxon>Dikarya</taxon>
        <taxon>Basidiomycota</taxon>
        <taxon>Agaricomycotina</taxon>
        <taxon>Agaricomycetes</taxon>
        <taxon>Hymenochaetales</taxon>
        <taxon>Rickenellaceae</taxon>
        <taxon>Rickenella</taxon>
    </lineage>
</organism>
<reference evidence="2 3" key="1">
    <citation type="submission" date="2018-06" db="EMBL/GenBank/DDBJ databases">
        <title>A transcriptomic atlas of mushroom development highlights an independent origin of complex multicellularity.</title>
        <authorList>
            <consortium name="DOE Joint Genome Institute"/>
            <person name="Krizsan K."/>
            <person name="Almasi E."/>
            <person name="Merenyi Z."/>
            <person name="Sahu N."/>
            <person name="Viragh M."/>
            <person name="Koszo T."/>
            <person name="Mondo S."/>
            <person name="Kiss B."/>
            <person name="Balint B."/>
            <person name="Kues U."/>
            <person name="Barry K."/>
            <person name="Hegedus J.C."/>
            <person name="Henrissat B."/>
            <person name="Johnson J."/>
            <person name="Lipzen A."/>
            <person name="Ohm R."/>
            <person name="Nagy I."/>
            <person name="Pangilinan J."/>
            <person name="Yan J."/>
            <person name="Xiong Y."/>
            <person name="Grigoriev I.V."/>
            <person name="Hibbett D.S."/>
            <person name="Nagy L.G."/>
        </authorList>
    </citation>
    <scope>NUCLEOTIDE SEQUENCE [LARGE SCALE GENOMIC DNA]</scope>
    <source>
        <strain evidence="2 3">SZMC22713</strain>
    </source>
</reference>
<proteinExistence type="predicted"/>
<evidence type="ECO:0000313" key="2">
    <source>
        <dbReference type="EMBL" id="TDL13738.1"/>
    </source>
</evidence>
<feature type="region of interest" description="Disordered" evidence="1">
    <location>
        <begin position="29"/>
        <end position="77"/>
    </location>
</feature>
<accession>A0A4Y7PFB8</accession>
<feature type="compositionally biased region" description="Low complexity" evidence="1">
    <location>
        <begin position="29"/>
        <end position="44"/>
    </location>
</feature>
<dbReference type="Proteomes" id="UP000294933">
    <property type="component" value="Unassembled WGS sequence"/>
</dbReference>
<dbReference type="VEuPathDB" id="FungiDB:BD410DRAFT_368838"/>
<feature type="region of interest" description="Disordered" evidence="1">
    <location>
        <begin position="92"/>
        <end position="142"/>
    </location>
</feature>